<sequence length="345" mass="38510">MLREGSTDYQNSSQFQIDAYDPFEDKSFLDVDASLKASFQSGLIEVEGSAKYLNNMKQSTSHGRVTCEYKATTVFKQLVAAEALKNLEITDNVKSLVTRVVTSILYGANTFYVFDSVKECHVGGKVEIHLSEEEKALVNKFTCKYYVDFILGSDPTNFNAVEAHMQLPHLLRENKDNGVPMKIWLMSLTVLDPEAANWETGVKLAKRSSMVCRKESPFNPEELKNWMDQIDGEVNVIESRVKMMEAAKLFQSQSELDREVLNPEADDISALSLRLWTDPLLQEMSYYLDSVSSPRAEDVFSPTHSALVVLGAHGGAYLGKPSVSSSIAAKFASRQYLDPSVILNS</sequence>
<organism evidence="1 2">
    <name type="scientific">Menidia menidia</name>
    <name type="common">Atlantic silverside</name>
    <dbReference type="NCBI Taxonomy" id="238744"/>
    <lineage>
        <taxon>Eukaryota</taxon>
        <taxon>Metazoa</taxon>
        <taxon>Chordata</taxon>
        <taxon>Craniata</taxon>
        <taxon>Vertebrata</taxon>
        <taxon>Euteleostomi</taxon>
        <taxon>Actinopterygii</taxon>
        <taxon>Neopterygii</taxon>
        <taxon>Teleostei</taxon>
        <taxon>Neoteleostei</taxon>
        <taxon>Acanthomorphata</taxon>
        <taxon>Ovalentaria</taxon>
        <taxon>Atherinomorphae</taxon>
        <taxon>Atheriniformes</taxon>
        <taxon>Atherinopsidae</taxon>
        <taxon>Menidiinae</taxon>
        <taxon>Menidia</taxon>
    </lineage>
</organism>
<dbReference type="AlphaFoldDB" id="A0A8S4AKD3"/>
<comment type="caution">
    <text evidence="1">The sequence shown here is derived from an EMBL/GenBank/DDBJ whole genome shotgun (WGS) entry which is preliminary data.</text>
</comment>
<dbReference type="PANTHER" id="PTHR31594:SF16">
    <property type="entry name" value="SI:CH211-281L24.3"/>
    <property type="match status" value="1"/>
</dbReference>
<name>A0A8S4AKD3_9TELE</name>
<evidence type="ECO:0000313" key="2">
    <source>
        <dbReference type="Proteomes" id="UP000677803"/>
    </source>
</evidence>
<protein>
    <submittedName>
        <fullName evidence="1">(Atlantic silverside) hypothetical protein</fullName>
    </submittedName>
</protein>
<reference evidence="1" key="1">
    <citation type="submission" date="2021-05" db="EMBL/GenBank/DDBJ databases">
        <authorList>
            <person name="Tigano A."/>
        </authorList>
    </citation>
    <scope>NUCLEOTIDE SEQUENCE</scope>
</reference>
<keyword evidence="2" id="KW-1185">Reference proteome</keyword>
<dbReference type="Proteomes" id="UP000677803">
    <property type="component" value="Unassembled WGS sequence"/>
</dbReference>
<accession>A0A8S4AKD3</accession>
<dbReference type="InterPro" id="IPR052090">
    <property type="entry name" value="Cytolytic_pore-forming_toxin"/>
</dbReference>
<dbReference type="PANTHER" id="PTHR31594">
    <property type="entry name" value="AIG1-TYPE G DOMAIN-CONTAINING PROTEIN"/>
    <property type="match status" value="1"/>
</dbReference>
<dbReference type="OrthoDB" id="8954335at2759"/>
<gene>
    <name evidence="1" type="ORF">MMEN_LOCUS5850</name>
</gene>
<dbReference type="EMBL" id="CAJRST010005557">
    <property type="protein sequence ID" value="CAG5884538.1"/>
    <property type="molecule type" value="Genomic_DNA"/>
</dbReference>
<proteinExistence type="predicted"/>
<evidence type="ECO:0000313" key="1">
    <source>
        <dbReference type="EMBL" id="CAG5884538.1"/>
    </source>
</evidence>